<reference evidence="2" key="1">
    <citation type="submission" date="2017-08" db="EMBL/GenBank/DDBJ databases">
        <title>Ornithodoros erraticus midgut genes differentially expressed after blood feeding.</title>
        <authorList>
            <person name="Oleaga A."/>
        </authorList>
    </citation>
    <scope>NUCLEOTIDE SEQUENCE</scope>
    <source>
        <strain evidence="2">Female</strain>
        <tissue evidence="2">Gut</tissue>
    </source>
</reference>
<dbReference type="InterPro" id="IPR012337">
    <property type="entry name" value="RNaseH-like_sf"/>
</dbReference>
<dbReference type="PANTHER" id="PTHR45913">
    <property type="entry name" value="EPM2A-INTERACTING PROTEIN 1"/>
    <property type="match status" value="1"/>
</dbReference>
<evidence type="ECO:0000313" key="2">
    <source>
        <dbReference type="EMBL" id="MAA35008.1"/>
    </source>
</evidence>
<organism evidence="2">
    <name type="scientific">Ornithodoros erraticus</name>
    <name type="common">European soft tick</name>
    <name type="synonym">Alectorobius erraticus</name>
    <dbReference type="NCBI Taxonomy" id="265619"/>
    <lineage>
        <taxon>Eukaryota</taxon>
        <taxon>Metazoa</taxon>
        <taxon>Ecdysozoa</taxon>
        <taxon>Arthropoda</taxon>
        <taxon>Chelicerata</taxon>
        <taxon>Arachnida</taxon>
        <taxon>Acari</taxon>
        <taxon>Parasitiformes</taxon>
        <taxon>Ixodida</taxon>
        <taxon>Ixodoidea</taxon>
        <taxon>Argasidae</taxon>
        <taxon>Ornithodorinae</taxon>
        <taxon>Ornithodoros</taxon>
    </lineage>
</organism>
<dbReference type="SUPFAM" id="SSF53098">
    <property type="entry name" value="Ribonuclease H-like"/>
    <property type="match status" value="1"/>
</dbReference>
<accession>A0A293M4P3</accession>
<feature type="domain" description="SPIN-DOC-like zinc-finger" evidence="1">
    <location>
        <begin position="19"/>
        <end position="76"/>
    </location>
</feature>
<feature type="non-terminal residue" evidence="2">
    <location>
        <position position="599"/>
    </location>
</feature>
<protein>
    <submittedName>
        <fullName evidence="3">Transposase</fullName>
    </submittedName>
</protein>
<name>A0A293M4P3_ORNER</name>
<dbReference type="AlphaFoldDB" id="A0A293M4P3"/>
<dbReference type="Pfam" id="PF18658">
    <property type="entry name" value="zf-C2H2_12"/>
    <property type="match status" value="1"/>
</dbReference>
<evidence type="ECO:0000313" key="3">
    <source>
        <dbReference type="EMBL" id="MAA47148.1"/>
    </source>
</evidence>
<proteinExistence type="predicted"/>
<sequence>MSAHIKKRKVDQEGRKFNQDWTSKYLFIEHASKYICLVCRESLAVPKEYNIRRHYETRHAGELSAFSDAEKKRKCEDLKRKLLAEQSIFTRAKSTSEAATRASFRICQLIARSGRPFTDGDFVKECLMVASEEMCSDNKSVFQDISLSRMTVQRRVHDVAADLTEQLVSRSSQFVYYSLALDESTDVKDTAQLLVFIRGVNENFEVTQELAELCSMHGRTTGEEICKEVIAVAEKLKLSWEKLAGVCTDGAPAMTGKRKGAVALLEAHSGINVKQYHCVVHQEALCAKTMKFEHVMSVVTSTVNLIRARGLRHRKFQEYLREMEHEYTDIPYHTEVRWLSRGSVLSRFVGLKDDIIAFLEEEGQTIPELEDEQWLLDLAFLTDISSHLNTLNTVLQGKDHLITDMVSAVYAFQEKLRLFKLQLESGNVAHFPTCEKMFPVGENRKSVTATYASHVAALLAEFQGRFRNFESEKASYDLFRDPFSVAPEDCDTKVQLEVIDLQCSPTLRSMHRESPLLDFYKSLDKCKYRNLIDNALRLASLFGSTYVCEQTFSIMNINKNRLRSVMTDMTLRDVLKVASSALVPDIKNMSASKKCNISH</sequence>
<dbReference type="EMBL" id="GFWV01022421">
    <property type="protein sequence ID" value="MAA47148.1"/>
    <property type="molecule type" value="Transcribed_RNA"/>
</dbReference>
<evidence type="ECO:0000259" key="1">
    <source>
        <dbReference type="Pfam" id="PF18658"/>
    </source>
</evidence>
<dbReference type="PANTHER" id="PTHR45913:SF5">
    <property type="entry name" value="GENERAL TRANSCRIPTION FACTOR II-I REPEAT DOMAIN-CONTAINING PROTEIN 2A-LIKE PROTEIN"/>
    <property type="match status" value="1"/>
</dbReference>
<dbReference type="EMBL" id="GFWV01010279">
    <property type="protein sequence ID" value="MAA35008.1"/>
    <property type="molecule type" value="Transcribed_RNA"/>
</dbReference>
<dbReference type="InterPro" id="IPR040647">
    <property type="entry name" value="SPIN-DOC_Znf-C2H2"/>
</dbReference>